<evidence type="ECO:0000256" key="8">
    <source>
        <dbReference type="ARBA" id="ARBA00022737"/>
    </source>
</evidence>
<protein>
    <recommendedName>
        <fullName evidence="5">Probable periplasmic serine endoprotease DegP-like</fullName>
        <ecNumber evidence="4">3.4.21.107</ecNumber>
    </recommendedName>
    <alternativeName>
        <fullName evidence="13">Protease Do</fullName>
    </alternativeName>
</protein>
<feature type="active site" description="Charge relay system" evidence="14">
    <location>
        <position position="247"/>
    </location>
</feature>
<comment type="catalytic activity">
    <reaction evidence="1">
        <text>Acts on substrates that are at least partially unfolded. The cleavage site P1 residue is normally between a pair of hydrophobic residues, such as Val-|-Val.</text>
        <dbReference type="EC" id="3.4.21.107"/>
    </reaction>
</comment>
<feature type="domain" description="PDZ" evidence="18">
    <location>
        <begin position="303"/>
        <end position="359"/>
    </location>
</feature>
<keyword evidence="6" id="KW-0645">Protease</keyword>
<dbReference type="PROSITE" id="PS50106">
    <property type="entry name" value="PDZ"/>
    <property type="match status" value="1"/>
</dbReference>
<keyword evidence="9" id="KW-0574">Periplasm</keyword>
<sequence>MSNFSLRKFIAAAALAVCLPFVSHTASAAPTVNLPDFTTLVDKVGPSVVNIRTTSRVGSSSDLRGLPPGLDEGDMSEFFRRFFGIPMPGQPGSPRGGGGGGGGGDQGKGGSRSMPPDDNQDNSEQSSGVGSGFILSTDGYVMTNAHVVDDADTIYVTLTDKREFKARLVGVDERTDVAVVKISASNLPAITIGDSNKVRVGEWVLAIGSPFGLDNTVTAGIVSAKGRDTGDYLPFIQTDVAVNPGNSGGPLINMAGEVIGINSQIYSRTGGFMGISFAIPIDEAMRVADQLKTSGKVVRGRIAVAIGEVTKDVADSLGLPKAQGALVSSVESGGPADKAGVQPGDIILKFNGQNVETATDLPRMVGDTKPGTKTTLTVWRKGQTRDLPVTIAEMQPDKVAKTEQKKAPQPKERASNSLGLAVSDIPADQKKALKLSSGVQVDAVEGPAARAGFQKGDIIMRIGDTDITSAKQFQELAQGLDASKMVAVLVRRGDNTQFVPLRPRVPAQK</sequence>
<dbReference type="InterPro" id="IPR001478">
    <property type="entry name" value="PDZ"/>
</dbReference>
<evidence type="ECO:0000256" key="13">
    <source>
        <dbReference type="ARBA" id="ARBA00032850"/>
    </source>
</evidence>
<dbReference type="CDD" id="cd10839">
    <property type="entry name" value="cpPDZ1_DegP-like"/>
    <property type="match status" value="1"/>
</dbReference>
<dbReference type="EC" id="3.4.21.107" evidence="4"/>
<evidence type="ECO:0000256" key="15">
    <source>
        <dbReference type="PIRSR" id="PIRSR611782-2"/>
    </source>
</evidence>
<dbReference type="Pfam" id="PF17820">
    <property type="entry name" value="PDZ_6"/>
    <property type="match status" value="1"/>
</dbReference>
<evidence type="ECO:0000256" key="10">
    <source>
        <dbReference type="ARBA" id="ARBA00022801"/>
    </source>
</evidence>
<dbReference type="InterPro" id="IPR041489">
    <property type="entry name" value="PDZ_6"/>
</dbReference>
<accession>A0A158C1N5</accession>
<dbReference type="PRINTS" id="PR00834">
    <property type="entry name" value="PROTEASES2C"/>
</dbReference>
<dbReference type="FunFam" id="2.40.10.120:FF:000007">
    <property type="entry name" value="Periplasmic serine endoprotease DegP-like"/>
    <property type="match status" value="1"/>
</dbReference>
<evidence type="ECO:0000256" key="1">
    <source>
        <dbReference type="ARBA" id="ARBA00001772"/>
    </source>
</evidence>
<proteinExistence type="inferred from homology"/>
<evidence type="ECO:0000256" key="16">
    <source>
        <dbReference type="SAM" id="MobiDB-lite"/>
    </source>
</evidence>
<dbReference type="GO" id="GO:0006508">
    <property type="term" value="P:proteolysis"/>
    <property type="evidence" value="ECO:0007669"/>
    <property type="project" value="UniProtKB-KW"/>
</dbReference>
<evidence type="ECO:0000256" key="12">
    <source>
        <dbReference type="ARBA" id="ARBA00023016"/>
    </source>
</evidence>
<dbReference type="SUPFAM" id="SSF50156">
    <property type="entry name" value="PDZ domain-like"/>
    <property type="match status" value="2"/>
</dbReference>
<feature type="chain" id="PRO_5038454700" description="Probable periplasmic serine endoprotease DegP-like" evidence="17">
    <location>
        <begin position="29"/>
        <end position="509"/>
    </location>
</feature>
<evidence type="ECO:0000313" key="20">
    <source>
        <dbReference type="Proteomes" id="UP000071859"/>
    </source>
</evidence>
<feature type="signal peptide" evidence="17">
    <location>
        <begin position="1"/>
        <end position="28"/>
    </location>
</feature>
<organism evidence="19 20">
    <name type="scientific">Caballeronia calidae</name>
    <dbReference type="NCBI Taxonomy" id="1777139"/>
    <lineage>
        <taxon>Bacteria</taxon>
        <taxon>Pseudomonadati</taxon>
        <taxon>Pseudomonadota</taxon>
        <taxon>Betaproteobacteria</taxon>
        <taxon>Burkholderiales</taxon>
        <taxon>Burkholderiaceae</taxon>
        <taxon>Caballeronia</taxon>
    </lineage>
</organism>
<feature type="compositionally biased region" description="Basic and acidic residues" evidence="16">
    <location>
        <begin position="397"/>
        <end position="414"/>
    </location>
</feature>
<evidence type="ECO:0000256" key="11">
    <source>
        <dbReference type="ARBA" id="ARBA00022825"/>
    </source>
</evidence>
<dbReference type="Pfam" id="PF13365">
    <property type="entry name" value="Trypsin_2"/>
    <property type="match status" value="1"/>
</dbReference>
<evidence type="ECO:0000256" key="9">
    <source>
        <dbReference type="ARBA" id="ARBA00022764"/>
    </source>
</evidence>
<keyword evidence="8" id="KW-0677">Repeat</keyword>
<evidence type="ECO:0000256" key="14">
    <source>
        <dbReference type="PIRSR" id="PIRSR611782-1"/>
    </source>
</evidence>
<evidence type="ECO:0000256" key="17">
    <source>
        <dbReference type="SAM" id="SignalP"/>
    </source>
</evidence>
<feature type="active site" description="Charge relay system" evidence="14">
    <location>
        <position position="146"/>
    </location>
</feature>
<keyword evidence="10" id="KW-0378">Hydrolase</keyword>
<dbReference type="EMBL" id="FCOX02000016">
    <property type="protein sequence ID" value="SAK76160.1"/>
    <property type="molecule type" value="Genomic_DNA"/>
</dbReference>
<keyword evidence="11" id="KW-0720">Serine protease</keyword>
<dbReference type="Gene3D" id="2.30.42.10">
    <property type="match status" value="2"/>
</dbReference>
<evidence type="ECO:0000259" key="18">
    <source>
        <dbReference type="PROSITE" id="PS50106"/>
    </source>
</evidence>
<dbReference type="Proteomes" id="UP000071859">
    <property type="component" value="Unassembled WGS sequence"/>
</dbReference>
<evidence type="ECO:0000256" key="6">
    <source>
        <dbReference type="ARBA" id="ARBA00022670"/>
    </source>
</evidence>
<reference evidence="19" key="1">
    <citation type="submission" date="2016-01" db="EMBL/GenBank/DDBJ databases">
        <authorList>
            <person name="Peeters C."/>
        </authorList>
    </citation>
    <scope>NUCLEOTIDE SEQUENCE</scope>
    <source>
        <strain evidence="19">LMG 29321</strain>
    </source>
</reference>
<feature type="binding site" evidence="15">
    <location>
        <begin position="245"/>
        <end position="247"/>
    </location>
    <ligand>
        <name>substrate</name>
    </ligand>
</feature>
<feature type="binding site" evidence="15">
    <location>
        <position position="146"/>
    </location>
    <ligand>
        <name>substrate</name>
    </ligand>
</feature>
<dbReference type="GO" id="GO:0004252">
    <property type="term" value="F:serine-type endopeptidase activity"/>
    <property type="evidence" value="ECO:0007669"/>
    <property type="project" value="InterPro"/>
</dbReference>
<dbReference type="InterPro" id="IPR011782">
    <property type="entry name" value="Pept_S1C_Do"/>
</dbReference>
<comment type="similarity">
    <text evidence="3">Belongs to the peptidase S1C family.</text>
</comment>
<evidence type="ECO:0000256" key="3">
    <source>
        <dbReference type="ARBA" id="ARBA00010541"/>
    </source>
</evidence>
<name>A0A158C1N5_9BURK</name>
<feature type="compositionally biased region" description="Gly residues" evidence="16">
    <location>
        <begin position="94"/>
        <end position="110"/>
    </location>
</feature>
<dbReference type="AlphaFoldDB" id="A0A158C1N5"/>
<keyword evidence="7 17" id="KW-0732">Signal</keyword>
<dbReference type="NCBIfam" id="TIGR02037">
    <property type="entry name" value="degP_htrA_DO"/>
    <property type="match status" value="1"/>
</dbReference>
<dbReference type="Pfam" id="PF13180">
    <property type="entry name" value="PDZ_2"/>
    <property type="match status" value="1"/>
</dbReference>
<evidence type="ECO:0000256" key="5">
    <source>
        <dbReference type="ARBA" id="ARBA00013958"/>
    </source>
</evidence>
<dbReference type="OrthoDB" id="9758917at2"/>
<dbReference type="SUPFAM" id="SSF50494">
    <property type="entry name" value="Trypsin-like serine proteases"/>
    <property type="match status" value="1"/>
</dbReference>
<dbReference type="InterPro" id="IPR036034">
    <property type="entry name" value="PDZ_sf"/>
</dbReference>
<comment type="subcellular location">
    <subcellularLocation>
        <location evidence="2">Periplasm</location>
    </subcellularLocation>
</comment>
<dbReference type="InterPro" id="IPR001940">
    <property type="entry name" value="Peptidase_S1C"/>
</dbReference>
<dbReference type="PANTHER" id="PTHR22939:SF130">
    <property type="entry name" value="PERIPLASMIC SERINE ENDOPROTEASE DEGP-LIKE-RELATED"/>
    <property type="match status" value="1"/>
</dbReference>
<gene>
    <name evidence="19" type="ORF">AWB78_03354</name>
</gene>
<feature type="region of interest" description="Disordered" evidence="16">
    <location>
        <begin position="86"/>
        <end position="129"/>
    </location>
</feature>
<dbReference type="RefSeq" id="WP_062606024.1">
    <property type="nucleotide sequence ID" value="NZ_FCOX02000016.1"/>
</dbReference>
<keyword evidence="20" id="KW-1185">Reference proteome</keyword>
<feature type="binding site" evidence="15">
    <location>
        <position position="176"/>
    </location>
    <ligand>
        <name>substrate</name>
    </ligand>
</feature>
<dbReference type="GO" id="GO:0042597">
    <property type="term" value="C:periplasmic space"/>
    <property type="evidence" value="ECO:0007669"/>
    <property type="project" value="UniProtKB-SubCell"/>
</dbReference>
<dbReference type="Gene3D" id="2.40.10.120">
    <property type="match status" value="1"/>
</dbReference>
<evidence type="ECO:0000313" key="19">
    <source>
        <dbReference type="EMBL" id="SAK76160.1"/>
    </source>
</evidence>
<evidence type="ECO:0000256" key="2">
    <source>
        <dbReference type="ARBA" id="ARBA00004418"/>
    </source>
</evidence>
<feature type="region of interest" description="Disordered" evidence="16">
    <location>
        <begin position="397"/>
        <end position="417"/>
    </location>
</feature>
<feature type="active site" description="Charge relay system" evidence="14">
    <location>
        <position position="176"/>
    </location>
</feature>
<keyword evidence="12" id="KW-0346">Stress response</keyword>
<dbReference type="InterPro" id="IPR009003">
    <property type="entry name" value="Peptidase_S1_PA"/>
</dbReference>
<evidence type="ECO:0000256" key="7">
    <source>
        <dbReference type="ARBA" id="ARBA00022729"/>
    </source>
</evidence>
<evidence type="ECO:0000256" key="4">
    <source>
        <dbReference type="ARBA" id="ARBA00013035"/>
    </source>
</evidence>
<comment type="caution">
    <text evidence="19">The sequence shown here is derived from an EMBL/GenBank/DDBJ whole genome shotgun (WGS) entry which is preliminary data.</text>
</comment>
<dbReference type="PANTHER" id="PTHR22939">
    <property type="entry name" value="SERINE PROTEASE FAMILY S1C HTRA-RELATED"/>
    <property type="match status" value="1"/>
</dbReference>
<dbReference type="SMART" id="SM00228">
    <property type="entry name" value="PDZ"/>
    <property type="match status" value="2"/>
</dbReference>